<dbReference type="InterPro" id="IPR035940">
    <property type="entry name" value="CAP_sf"/>
</dbReference>
<reference evidence="3" key="1">
    <citation type="submission" date="2019-11" db="UniProtKB">
        <authorList>
            <consortium name="WormBaseParasite"/>
        </authorList>
    </citation>
    <scope>IDENTIFICATION</scope>
</reference>
<dbReference type="InterPro" id="IPR001283">
    <property type="entry name" value="CRISP-related"/>
</dbReference>
<protein>
    <submittedName>
        <fullName evidence="3">SCP domain-containing protein</fullName>
    </submittedName>
</protein>
<name>A0A5K3FCD1_MESCO</name>
<feature type="chain" id="PRO_5024380931" evidence="1">
    <location>
        <begin position="17"/>
        <end position="155"/>
    </location>
</feature>
<dbReference type="WBParaSite" id="MCU_006716-RA">
    <property type="protein sequence ID" value="MCU_006716-RA"/>
    <property type="gene ID" value="MCU_006716"/>
</dbReference>
<organism evidence="3">
    <name type="scientific">Mesocestoides corti</name>
    <name type="common">Flatworm</name>
    <dbReference type="NCBI Taxonomy" id="53468"/>
    <lineage>
        <taxon>Eukaryota</taxon>
        <taxon>Metazoa</taxon>
        <taxon>Spiralia</taxon>
        <taxon>Lophotrochozoa</taxon>
        <taxon>Platyhelminthes</taxon>
        <taxon>Cestoda</taxon>
        <taxon>Eucestoda</taxon>
        <taxon>Cyclophyllidea</taxon>
        <taxon>Mesocestoididae</taxon>
        <taxon>Mesocestoides</taxon>
    </lineage>
</organism>
<keyword evidence="1" id="KW-0732">Signal</keyword>
<dbReference type="SUPFAM" id="SSF55797">
    <property type="entry name" value="PR-1-like"/>
    <property type="match status" value="1"/>
</dbReference>
<accession>A0A5K3FCD1</accession>
<evidence type="ECO:0000313" key="3">
    <source>
        <dbReference type="WBParaSite" id="MCU_006716-RA"/>
    </source>
</evidence>
<dbReference type="Gene3D" id="3.40.33.10">
    <property type="entry name" value="CAP"/>
    <property type="match status" value="1"/>
</dbReference>
<dbReference type="Pfam" id="PF00188">
    <property type="entry name" value="CAP"/>
    <property type="match status" value="1"/>
</dbReference>
<feature type="signal peptide" evidence="1">
    <location>
        <begin position="1"/>
        <end position="16"/>
    </location>
</feature>
<evidence type="ECO:0000259" key="2">
    <source>
        <dbReference type="SMART" id="SM00198"/>
    </source>
</evidence>
<dbReference type="PRINTS" id="PR00837">
    <property type="entry name" value="V5TPXLIKE"/>
</dbReference>
<dbReference type="CDD" id="cd05380">
    <property type="entry name" value="CAP_euk"/>
    <property type="match status" value="1"/>
</dbReference>
<evidence type="ECO:0000256" key="1">
    <source>
        <dbReference type="SAM" id="SignalP"/>
    </source>
</evidence>
<sequence length="155" mass="18003">MQKLLCVLIFTWYVVANLLSDNDRQAILECHLRLREIVQPNASNMWLMEYSKEVEKLAETFVETCPSEQDEPSFSDVGFVEPVSYYFKPEYNKSFCQIKMPKTGYNCTPAEKGCRFYKQMVWANSTHVGCAAKKCQMNKGFFNTRFVLVCLYKPG</sequence>
<dbReference type="AlphaFoldDB" id="A0A5K3FCD1"/>
<proteinExistence type="predicted"/>
<feature type="domain" description="SCP" evidence="2">
    <location>
        <begin position="22"/>
        <end position="155"/>
    </location>
</feature>
<dbReference type="InterPro" id="IPR014044">
    <property type="entry name" value="CAP_dom"/>
</dbReference>
<dbReference type="SMART" id="SM00198">
    <property type="entry name" value="SCP"/>
    <property type="match status" value="1"/>
</dbReference>